<evidence type="ECO:0000256" key="1">
    <source>
        <dbReference type="ARBA" id="ARBA00022670"/>
    </source>
</evidence>
<dbReference type="InterPro" id="IPR041699">
    <property type="entry name" value="AAA_32"/>
</dbReference>
<feature type="domain" description="Lon proteolytic" evidence="3">
    <location>
        <begin position="340"/>
        <end position="537"/>
    </location>
</feature>
<keyword evidence="1 2" id="KW-0645">Protease</keyword>
<dbReference type="InterPro" id="IPR027417">
    <property type="entry name" value="P-loop_NTPase"/>
</dbReference>
<evidence type="ECO:0000313" key="5">
    <source>
        <dbReference type="Proteomes" id="UP000295565"/>
    </source>
</evidence>
<comment type="similarity">
    <text evidence="2">Belongs to the peptidase S16 family.</text>
</comment>
<dbReference type="RefSeq" id="WP_131913309.1">
    <property type="nucleotide sequence ID" value="NZ_OU594967.1"/>
</dbReference>
<evidence type="ECO:0000259" key="3">
    <source>
        <dbReference type="PROSITE" id="PS51786"/>
    </source>
</evidence>
<dbReference type="SUPFAM" id="SSF54211">
    <property type="entry name" value="Ribosomal protein S5 domain 2-like"/>
    <property type="match status" value="1"/>
</dbReference>
<keyword evidence="2" id="KW-0720">Serine protease</keyword>
<dbReference type="Pfam" id="PF13654">
    <property type="entry name" value="AAA_32"/>
    <property type="match status" value="1"/>
</dbReference>
<dbReference type="OrthoDB" id="9758568at2"/>
<reference evidence="4 5" key="1">
    <citation type="submission" date="2019-03" db="EMBL/GenBank/DDBJ databases">
        <title>Genomic Encyclopedia of Type Strains, Phase IV (KMG-IV): sequencing the most valuable type-strain genomes for metagenomic binning, comparative biology and taxonomic classification.</title>
        <authorList>
            <person name="Goeker M."/>
        </authorList>
    </citation>
    <scope>NUCLEOTIDE SEQUENCE [LARGE SCALE GENOMIC DNA]</scope>
    <source>
        <strain evidence="4 5">DSM 18577</strain>
    </source>
</reference>
<feature type="active site" evidence="2">
    <location>
        <position position="432"/>
    </location>
</feature>
<dbReference type="GO" id="GO:0006508">
    <property type="term" value="P:proteolysis"/>
    <property type="evidence" value="ECO:0007669"/>
    <property type="project" value="UniProtKB-KW"/>
</dbReference>
<dbReference type="Proteomes" id="UP000295565">
    <property type="component" value="Unassembled WGS sequence"/>
</dbReference>
<keyword evidence="2" id="KW-0378">Hydrolase</keyword>
<dbReference type="Gene3D" id="3.40.50.300">
    <property type="entry name" value="P-loop containing nucleotide triphosphate hydrolases"/>
    <property type="match status" value="1"/>
</dbReference>
<evidence type="ECO:0000313" key="4">
    <source>
        <dbReference type="EMBL" id="TCK47497.1"/>
    </source>
</evidence>
<dbReference type="EMBL" id="SMGD01000014">
    <property type="protein sequence ID" value="TCK47497.1"/>
    <property type="molecule type" value="Genomic_DNA"/>
</dbReference>
<dbReference type="InterPro" id="IPR020568">
    <property type="entry name" value="Ribosomal_Su5_D2-typ_SF"/>
</dbReference>
<protein>
    <recommendedName>
        <fullName evidence="2">endopeptidase La</fullName>
        <ecNumber evidence="2">3.4.21.53</ecNumber>
    </recommendedName>
</protein>
<sequence>MTVSAIEARALQAQFDLPQPLAQINCPFAQLQPDFKRALNYFSNQQNARLMLVQTPAFINLADWTQTLYQAKTKSPLTIDPKQSAIRIEHAKPQNTTYMTLNSSTQSELVIAQQLSWQSLFGFCPSELKDGSLKVDVNRYQSGLLWRADQGILAVPAEELIRQRNLWHVLNSIVEQQQFPWQELQNWPAHVDLAPTPIRFKLLIWGDCEILDQLLNEYPRLWDNTAVRCELAEDIEATTEHCQAWLTALFQHAQIPMPDDFELCVWLLRQSSRECDHQRYLAQDFSQLAHLLQYAQTFNNGLNLENIKSAYQQLHQSCNGEQRWSLRNYRDGQVKLSLSGKTVGQINGLSVLESPGISRAFGEPLRITATVQPGDGDLSDVERKAELAGNIHAKSMMIIQGYLTRQFARDGQFPVSGTIVFEQSYHEIDGDSASLASLMVVLSALSNQPINQSFATTGAVDQIGNVLAVGAVNEKIEGFYQVCQLVDPDNTHYVILPAANLTQLNLTDELVQAVKNKQLILYPVEHVNQAIELLFDQRAGSTHSEEGILGTVEQRSREMANIENGHRRGIISMLLQRFFKKAL</sequence>
<dbReference type="PROSITE" id="PS51786">
    <property type="entry name" value="LON_PROTEOLYTIC"/>
    <property type="match status" value="1"/>
</dbReference>
<keyword evidence="5" id="KW-1185">Reference proteome</keyword>
<feature type="active site" evidence="2">
    <location>
        <position position="475"/>
    </location>
</feature>
<dbReference type="InterPro" id="IPR014721">
    <property type="entry name" value="Ribsml_uS5_D2-typ_fold_subgr"/>
</dbReference>
<dbReference type="GO" id="GO:0004176">
    <property type="term" value="F:ATP-dependent peptidase activity"/>
    <property type="evidence" value="ECO:0007669"/>
    <property type="project" value="UniProtKB-UniRule"/>
</dbReference>
<dbReference type="GO" id="GO:0004252">
    <property type="term" value="F:serine-type endopeptidase activity"/>
    <property type="evidence" value="ECO:0007669"/>
    <property type="project" value="UniProtKB-UniRule"/>
</dbReference>
<dbReference type="InterPro" id="IPR027065">
    <property type="entry name" value="Lon_Prtase"/>
</dbReference>
<dbReference type="GO" id="GO:0005524">
    <property type="term" value="F:ATP binding"/>
    <property type="evidence" value="ECO:0007669"/>
    <property type="project" value="InterPro"/>
</dbReference>
<comment type="catalytic activity">
    <reaction evidence="2">
        <text>Hydrolysis of proteins in presence of ATP.</text>
        <dbReference type="EC" id="3.4.21.53"/>
    </reaction>
</comment>
<dbReference type="AlphaFoldDB" id="A0A4R1JAI1"/>
<gene>
    <name evidence="4" type="ORF">EV690_2527</name>
</gene>
<dbReference type="PANTHER" id="PTHR10046">
    <property type="entry name" value="ATP DEPENDENT LON PROTEASE FAMILY MEMBER"/>
    <property type="match status" value="1"/>
</dbReference>
<comment type="caution">
    <text evidence="4">The sequence shown here is derived from an EMBL/GenBank/DDBJ whole genome shotgun (WGS) entry which is preliminary data.</text>
</comment>
<organism evidence="4 5">
    <name type="scientific">Celerinatantimonas diazotrophica</name>
    <dbReference type="NCBI Taxonomy" id="412034"/>
    <lineage>
        <taxon>Bacteria</taxon>
        <taxon>Pseudomonadati</taxon>
        <taxon>Pseudomonadota</taxon>
        <taxon>Gammaproteobacteria</taxon>
        <taxon>Celerinatantimonadaceae</taxon>
        <taxon>Celerinatantimonas</taxon>
    </lineage>
</organism>
<dbReference type="PRINTS" id="PR00830">
    <property type="entry name" value="ENDOLAPTASE"/>
</dbReference>
<accession>A0A4R1JAI1</accession>
<dbReference type="GO" id="GO:0030163">
    <property type="term" value="P:protein catabolic process"/>
    <property type="evidence" value="ECO:0007669"/>
    <property type="project" value="InterPro"/>
</dbReference>
<proteinExistence type="inferred from homology"/>
<dbReference type="Gene3D" id="3.30.230.10">
    <property type="match status" value="1"/>
</dbReference>
<evidence type="ECO:0000256" key="2">
    <source>
        <dbReference type="PROSITE-ProRule" id="PRU01122"/>
    </source>
</evidence>
<dbReference type="Pfam" id="PF05362">
    <property type="entry name" value="Lon_C"/>
    <property type="match status" value="1"/>
</dbReference>
<dbReference type="EC" id="3.4.21.53" evidence="2"/>
<name>A0A4R1JAI1_9GAMM</name>
<dbReference type="InterPro" id="IPR008269">
    <property type="entry name" value="Lon_proteolytic"/>
</dbReference>